<keyword evidence="1" id="KW-0812">Transmembrane</keyword>
<name>A0A9Q0KXY2_9MAGN</name>
<dbReference type="Proteomes" id="UP001141806">
    <property type="component" value="Unassembled WGS sequence"/>
</dbReference>
<dbReference type="InterPro" id="IPR036396">
    <property type="entry name" value="Cyt_P450_sf"/>
</dbReference>
<dbReference type="GO" id="GO:0016705">
    <property type="term" value="F:oxidoreductase activity, acting on paired donors, with incorporation or reduction of molecular oxygen"/>
    <property type="evidence" value="ECO:0007669"/>
    <property type="project" value="InterPro"/>
</dbReference>
<evidence type="ECO:0000313" key="3">
    <source>
        <dbReference type="Proteomes" id="UP001141806"/>
    </source>
</evidence>
<dbReference type="GO" id="GO:0004497">
    <property type="term" value="F:monooxygenase activity"/>
    <property type="evidence" value="ECO:0007669"/>
    <property type="project" value="InterPro"/>
</dbReference>
<keyword evidence="1" id="KW-1133">Transmembrane helix</keyword>
<accession>A0A9Q0KXY2</accession>
<protein>
    <recommendedName>
        <fullName evidence="4">Cytochrome P450</fullName>
    </recommendedName>
</protein>
<dbReference type="EMBL" id="JAMYWD010000002">
    <property type="protein sequence ID" value="KAJ4978324.1"/>
    <property type="molecule type" value="Genomic_DNA"/>
</dbReference>
<keyword evidence="3" id="KW-1185">Reference proteome</keyword>
<sequence length="178" mass="20865">MKNIFSTFFDLPMIDTSDWAWAWLSLMIILPSFFFFRTYKFPKLNPTHLPPSPFPGPIVGLNVQKQASIRWIHEPMNGMNTNIACIRLGNILVIPVTSPKLTYYLPWLRRLDLDGHQRIVKEALWVFNKYHDPVIDERLQELRDGKEGWHDLKREPQDLLDVLILLKDDKGKPLLSTE</sequence>
<gene>
    <name evidence="2" type="ORF">NE237_009104</name>
</gene>
<dbReference type="GO" id="GO:0005506">
    <property type="term" value="F:iron ion binding"/>
    <property type="evidence" value="ECO:0007669"/>
    <property type="project" value="InterPro"/>
</dbReference>
<evidence type="ECO:0000256" key="1">
    <source>
        <dbReference type="SAM" id="Phobius"/>
    </source>
</evidence>
<dbReference type="GO" id="GO:0020037">
    <property type="term" value="F:heme binding"/>
    <property type="evidence" value="ECO:0007669"/>
    <property type="project" value="InterPro"/>
</dbReference>
<organism evidence="2 3">
    <name type="scientific">Protea cynaroides</name>
    <dbReference type="NCBI Taxonomy" id="273540"/>
    <lineage>
        <taxon>Eukaryota</taxon>
        <taxon>Viridiplantae</taxon>
        <taxon>Streptophyta</taxon>
        <taxon>Embryophyta</taxon>
        <taxon>Tracheophyta</taxon>
        <taxon>Spermatophyta</taxon>
        <taxon>Magnoliopsida</taxon>
        <taxon>Proteales</taxon>
        <taxon>Proteaceae</taxon>
        <taxon>Protea</taxon>
    </lineage>
</organism>
<dbReference type="Gene3D" id="1.10.630.10">
    <property type="entry name" value="Cytochrome P450"/>
    <property type="match status" value="1"/>
</dbReference>
<evidence type="ECO:0000313" key="2">
    <source>
        <dbReference type="EMBL" id="KAJ4978324.1"/>
    </source>
</evidence>
<keyword evidence="1" id="KW-0472">Membrane</keyword>
<dbReference type="OrthoDB" id="1742397at2759"/>
<reference evidence="2" key="1">
    <citation type="journal article" date="2023" name="Plant J.">
        <title>The genome of the king protea, Protea cynaroides.</title>
        <authorList>
            <person name="Chang J."/>
            <person name="Duong T.A."/>
            <person name="Schoeman C."/>
            <person name="Ma X."/>
            <person name="Roodt D."/>
            <person name="Barker N."/>
            <person name="Li Z."/>
            <person name="Van de Peer Y."/>
            <person name="Mizrachi E."/>
        </authorList>
    </citation>
    <scope>NUCLEOTIDE SEQUENCE</scope>
    <source>
        <tissue evidence="2">Young leaves</tissue>
    </source>
</reference>
<proteinExistence type="predicted"/>
<dbReference type="AlphaFoldDB" id="A0A9Q0KXY2"/>
<comment type="caution">
    <text evidence="2">The sequence shown here is derived from an EMBL/GenBank/DDBJ whole genome shotgun (WGS) entry which is preliminary data.</text>
</comment>
<evidence type="ECO:0008006" key="4">
    <source>
        <dbReference type="Google" id="ProtNLM"/>
    </source>
</evidence>
<dbReference type="SUPFAM" id="SSF48264">
    <property type="entry name" value="Cytochrome P450"/>
    <property type="match status" value="1"/>
</dbReference>
<feature type="transmembrane region" description="Helical" evidence="1">
    <location>
        <begin position="20"/>
        <end position="39"/>
    </location>
</feature>